<dbReference type="SUPFAM" id="SSF50630">
    <property type="entry name" value="Acid proteases"/>
    <property type="match status" value="1"/>
</dbReference>
<dbReference type="InterPro" id="IPR033121">
    <property type="entry name" value="PEPTIDASE_A1"/>
</dbReference>
<dbReference type="EMBL" id="CDMZ01001491">
    <property type="protein sequence ID" value="CEM33401.1"/>
    <property type="molecule type" value="Genomic_DNA"/>
</dbReference>
<dbReference type="AlphaFoldDB" id="A0A0G4GSF5"/>
<accession>A0A0G4GSF5</accession>
<evidence type="ECO:0000313" key="2">
    <source>
        <dbReference type="EMBL" id="CEM33401.1"/>
    </source>
</evidence>
<feature type="domain" description="Peptidase A1" evidence="1">
    <location>
        <begin position="1"/>
        <end position="279"/>
    </location>
</feature>
<organism evidence="2">
    <name type="scientific">Chromera velia CCMP2878</name>
    <dbReference type="NCBI Taxonomy" id="1169474"/>
    <lineage>
        <taxon>Eukaryota</taxon>
        <taxon>Sar</taxon>
        <taxon>Alveolata</taxon>
        <taxon>Colpodellida</taxon>
        <taxon>Chromeraceae</taxon>
        <taxon>Chromera</taxon>
    </lineage>
</organism>
<evidence type="ECO:0000259" key="1">
    <source>
        <dbReference type="PROSITE" id="PS51767"/>
    </source>
</evidence>
<reference evidence="2" key="1">
    <citation type="submission" date="2014-11" db="EMBL/GenBank/DDBJ databases">
        <authorList>
            <person name="Otto D Thomas"/>
            <person name="Naeem Raeece"/>
        </authorList>
    </citation>
    <scope>NUCLEOTIDE SEQUENCE</scope>
</reference>
<sequence length="282" mass="31238">MSANGNSCHASFSAGEFRGEYKENIKFLLANGVLSAIEPRVCFWFETQLSQPIVMDGILGCGGRLLTDILHSNPAIKEKSVTFEFGGGNLGSGSMIVGEKKLEEGEEIRWVSLVDLGGDYSKWVVRLMGASIEGLPEEKQKAVDGYLKGISMNTIVDTGHHVIGLPAMLMPFFLETLLEANPDFKATMEEMRMRYFRQDEYTFHLPCRLNIPTITFSLAALGDSSTLHDFSFTKEDLFYPTDDGEECLLPLSGQSAFGRAFLRKYPATFDVVKNAVGFRVSI</sequence>
<dbReference type="PROSITE" id="PS51767">
    <property type="entry name" value="PEPTIDASE_A1"/>
    <property type="match status" value="1"/>
</dbReference>
<dbReference type="Gene3D" id="2.40.70.10">
    <property type="entry name" value="Acid Proteases"/>
    <property type="match status" value="1"/>
</dbReference>
<protein>
    <recommendedName>
        <fullName evidence="1">Peptidase A1 domain-containing protein</fullName>
    </recommendedName>
</protein>
<dbReference type="InterPro" id="IPR021109">
    <property type="entry name" value="Peptidase_aspartic_dom_sf"/>
</dbReference>
<proteinExistence type="predicted"/>
<name>A0A0G4GSF5_9ALVE</name>
<dbReference type="VEuPathDB" id="CryptoDB:Cvel_5124"/>
<gene>
    <name evidence="2" type="ORF">Cvel_5124</name>
</gene>